<dbReference type="GO" id="GO:0050660">
    <property type="term" value="F:flavin adenine dinucleotide binding"/>
    <property type="evidence" value="ECO:0007669"/>
    <property type="project" value="InterPro"/>
</dbReference>
<feature type="binding site" evidence="8">
    <location>
        <position position="277"/>
    </location>
    <ligand>
        <name>FAD</name>
        <dbReference type="ChEBI" id="CHEBI:57692"/>
    </ligand>
</feature>
<dbReference type="Gene3D" id="3.40.50.620">
    <property type="entry name" value="HUPs"/>
    <property type="match status" value="1"/>
</dbReference>
<dbReference type="InterPro" id="IPR018206">
    <property type="entry name" value="ETF_asu_C_CS"/>
</dbReference>
<keyword evidence="6" id="KW-0249">Electron transport</keyword>
<evidence type="ECO:0000313" key="11">
    <source>
        <dbReference type="EMBL" id="RII42579.1"/>
    </source>
</evidence>
<evidence type="ECO:0000256" key="6">
    <source>
        <dbReference type="ARBA" id="ARBA00022982"/>
    </source>
</evidence>
<evidence type="ECO:0000313" key="12">
    <source>
        <dbReference type="Proteomes" id="UP000265419"/>
    </source>
</evidence>
<comment type="similarity">
    <text evidence="1">Belongs to the ETF alpha-subunit/FixB family.</text>
</comment>
<comment type="cofactor">
    <cofactor evidence="8">
        <name>FAD</name>
        <dbReference type="ChEBI" id="CHEBI:57692"/>
    </cofactor>
    <text evidence="8">Binds 1 FAD per dimer.</text>
</comment>
<keyword evidence="4" id="KW-0285">Flavoprotein</keyword>
<keyword evidence="12" id="KW-1185">Reference proteome</keyword>
<evidence type="ECO:0000256" key="7">
    <source>
        <dbReference type="ARBA" id="ARBA00025649"/>
    </source>
</evidence>
<dbReference type="PANTHER" id="PTHR43153:SF1">
    <property type="entry name" value="ELECTRON TRANSFER FLAVOPROTEIN SUBUNIT ALPHA, MITOCHONDRIAL"/>
    <property type="match status" value="1"/>
</dbReference>
<dbReference type="SUPFAM" id="SSF52402">
    <property type="entry name" value="Adenine nucleotide alpha hydrolases-like"/>
    <property type="match status" value="1"/>
</dbReference>
<keyword evidence="5 8" id="KW-0274">FAD</keyword>
<gene>
    <name evidence="11" type="ORF">DWB68_06415</name>
</gene>
<sequence length="312" mass="30810">MSTIVYFDALGEAPGAAQRELIAAGLGLGDATVVLGTAPSAAAVSALGALGVARVLAPASDASTSLALAQADALLAAVRELGPRAVLSTATPRETEVLARAAALSESGIITGATALGEDLRVTKSVLAGSGRSQAQATTPTVFITLKSGAQAPAAAPAPAEAQLSSIEVPARSGAVITSRTQRARGGRPEVADASVVVSGGRGTDGDFAAVETLADALGAAVGASRVAADAGWVGHELQVGQTGKTVSPQLYVAAGISGAVQHLAGMRTSGTIVAVNTDEDAPIFEIADLGIVGRLEDVLPQAAAEIERRRA</sequence>
<evidence type="ECO:0000256" key="2">
    <source>
        <dbReference type="ARBA" id="ARBA00011355"/>
    </source>
</evidence>
<organism evidence="11 12">
    <name type="scientific">Galactobacter valiniphilus</name>
    <dbReference type="NCBI Taxonomy" id="2676122"/>
    <lineage>
        <taxon>Bacteria</taxon>
        <taxon>Bacillati</taxon>
        <taxon>Actinomycetota</taxon>
        <taxon>Actinomycetes</taxon>
        <taxon>Micrococcales</taxon>
        <taxon>Micrococcaceae</taxon>
        <taxon>Galactobacter</taxon>
    </lineage>
</organism>
<feature type="binding site" evidence="8">
    <location>
        <begin position="225"/>
        <end position="226"/>
    </location>
    <ligand>
        <name>FAD</name>
        <dbReference type="ChEBI" id="CHEBI:57692"/>
    </ligand>
</feature>
<dbReference type="InterPro" id="IPR029035">
    <property type="entry name" value="DHS-like_NAD/FAD-binding_dom"/>
</dbReference>
<feature type="binding site" evidence="8">
    <location>
        <begin position="239"/>
        <end position="243"/>
    </location>
    <ligand>
        <name>FAD</name>
        <dbReference type="ChEBI" id="CHEBI:57692"/>
    </ligand>
</feature>
<evidence type="ECO:0000256" key="8">
    <source>
        <dbReference type="PIRSR" id="PIRSR000089-1"/>
    </source>
</evidence>
<dbReference type="GO" id="GO:0033539">
    <property type="term" value="P:fatty acid beta-oxidation using acyl-CoA dehydrogenase"/>
    <property type="evidence" value="ECO:0007669"/>
    <property type="project" value="TreeGrafter"/>
</dbReference>
<feature type="domain" description="Electron transfer flavoprotein alpha subunit C-terminal" evidence="9">
    <location>
        <begin position="191"/>
        <end position="268"/>
    </location>
</feature>
<dbReference type="PIRSF" id="PIRSF000089">
    <property type="entry name" value="Electra_flavoP_a"/>
    <property type="match status" value="1"/>
</dbReference>
<evidence type="ECO:0000256" key="4">
    <source>
        <dbReference type="ARBA" id="ARBA00022630"/>
    </source>
</evidence>
<feature type="domain" description="Electron transfer flavoprotein alpha/beta-subunit N-terminal" evidence="10">
    <location>
        <begin position="17"/>
        <end position="170"/>
    </location>
</feature>
<dbReference type="Gene3D" id="3.40.50.1220">
    <property type="entry name" value="TPP-binding domain"/>
    <property type="match status" value="1"/>
</dbReference>
<reference evidence="11 12" key="1">
    <citation type="submission" date="2018-07" db="EMBL/GenBank/DDBJ databases">
        <title>Arthrobacter sp. nov., isolated from raw cow's milk with high bacterial count.</title>
        <authorList>
            <person name="Hahne J."/>
            <person name="Isele D."/>
            <person name="Lipski A."/>
        </authorList>
    </citation>
    <scope>NUCLEOTIDE SEQUENCE [LARGE SCALE GENOMIC DNA]</scope>
    <source>
        <strain evidence="11 12">JZ R-35</strain>
    </source>
</reference>
<evidence type="ECO:0000256" key="3">
    <source>
        <dbReference type="ARBA" id="ARBA00022448"/>
    </source>
</evidence>
<evidence type="ECO:0000256" key="5">
    <source>
        <dbReference type="ARBA" id="ARBA00022827"/>
    </source>
</evidence>
<name>A0A399JEH5_9MICC</name>
<dbReference type="InterPro" id="IPR014731">
    <property type="entry name" value="ETF_asu_C"/>
</dbReference>
<dbReference type="GO" id="GO:0009055">
    <property type="term" value="F:electron transfer activity"/>
    <property type="evidence" value="ECO:0007669"/>
    <property type="project" value="InterPro"/>
</dbReference>
<dbReference type="InterPro" id="IPR014730">
    <property type="entry name" value="ETF_a/b_N"/>
</dbReference>
<proteinExistence type="inferred from homology"/>
<feature type="binding site" evidence="8">
    <location>
        <position position="202"/>
    </location>
    <ligand>
        <name>FAD</name>
        <dbReference type="ChEBI" id="CHEBI:57692"/>
    </ligand>
</feature>
<comment type="function">
    <text evidence="7">The electron transfer flavoprotein serves as a specific electron acceptor for other dehydrogenases. It transfers the electrons to the main respiratory chain via ETF-ubiquinone oxidoreductase (ETF dehydrogenase).</text>
</comment>
<dbReference type="AlphaFoldDB" id="A0A399JEH5"/>
<feature type="binding site" evidence="8">
    <location>
        <begin position="256"/>
        <end position="263"/>
    </location>
    <ligand>
        <name>FAD</name>
        <dbReference type="ChEBI" id="CHEBI:57692"/>
    </ligand>
</feature>
<dbReference type="Pfam" id="PF01012">
    <property type="entry name" value="ETF"/>
    <property type="match status" value="1"/>
</dbReference>
<dbReference type="InterPro" id="IPR014729">
    <property type="entry name" value="Rossmann-like_a/b/a_fold"/>
</dbReference>
<comment type="subunit">
    <text evidence="2">Heterodimer of an alpha and a beta subunit.</text>
</comment>
<dbReference type="SUPFAM" id="SSF52467">
    <property type="entry name" value="DHS-like NAD/FAD-binding domain"/>
    <property type="match status" value="1"/>
</dbReference>
<dbReference type="RefSeq" id="WP_119424322.1">
    <property type="nucleotide sequence ID" value="NZ_QQXK01000010.1"/>
</dbReference>
<dbReference type="InterPro" id="IPR001308">
    <property type="entry name" value="ETF_a/FixB"/>
</dbReference>
<protein>
    <submittedName>
        <fullName evidence="11">Electron transfer flavoprotein subunit alpha/FixB family protein</fullName>
    </submittedName>
</protein>
<evidence type="ECO:0000256" key="1">
    <source>
        <dbReference type="ARBA" id="ARBA00005817"/>
    </source>
</evidence>
<dbReference type="Proteomes" id="UP000265419">
    <property type="component" value="Unassembled WGS sequence"/>
</dbReference>
<comment type="caution">
    <text evidence="11">The sequence shown here is derived from an EMBL/GenBank/DDBJ whole genome shotgun (WGS) entry which is preliminary data.</text>
</comment>
<evidence type="ECO:0000259" key="9">
    <source>
        <dbReference type="Pfam" id="PF00766"/>
    </source>
</evidence>
<keyword evidence="3" id="KW-0813">Transport</keyword>
<dbReference type="Pfam" id="PF00766">
    <property type="entry name" value="ETF_alpha"/>
    <property type="match status" value="1"/>
</dbReference>
<dbReference type="EMBL" id="QQXK01000010">
    <property type="protein sequence ID" value="RII42579.1"/>
    <property type="molecule type" value="Genomic_DNA"/>
</dbReference>
<evidence type="ECO:0000259" key="10">
    <source>
        <dbReference type="Pfam" id="PF01012"/>
    </source>
</evidence>
<accession>A0A399JEH5</accession>
<dbReference type="PROSITE" id="PS00696">
    <property type="entry name" value="ETF_ALPHA"/>
    <property type="match status" value="1"/>
</dbReference>
<dbReference type="PANTHER" id="PTHR43153">
    <property type="entry name" value="ELECTRON TRANSFER FLAVOPROTEIN ALPHA"/>
    <property type="match status" value="1"/>
</dbReference>